<feature type="signal peptide" evidence="3">
    <location>
        <begin position="1"/>
        <end position="19"/>
    </location>
</feature>
<feature type="compositionally biased region" description="Polar residues" evidence="2">
    <location>
        <begin position="102"/>
        <end position="115"/>
    </location>
</feature>
<evidence type="ECO:0000259" key="4">
    <source>
        <dbReference type="Pfam" id="PF00248"/>
    </source>
</evidence>
<evidence type="ECO:0000256" key="3">
    <source>
        <dbReference type="SAM" id="SignalP"/>
    </source>
</evidence>
<dbReference type="Gene3D" id="3.20.20.100">
    <property type="entry name" value="NADP-dependent oxidoreductase domain"/>
    <property type="match status" value="1"/>
</dbReference>
<reference evidence="5 6" key="1">
    <citation type="journal article" date="2005" name="Science">
        <title>Genome sequence of Theileria parva, a bovine pathogen that transforms lymphocytes.</title>
        <authorList>
            <person name="Gardner M.J."/>
            <person name="Bishop R."/>
            <person name="Shah T."/>
            <person name="de Villiers E.P."/>
            <person name="Carlton J.M."/>
            <person name="Hall N."/>
            <person name="Ren Q."/>
            <person name="Paulsen I.T."/>
            <person name="Pain A."/>
            <person name="Berriman M."/>
            <person name="Wilson R.J.M."/>
            <person name="Sato S."/>
            <person name="Ralph S.A."/>
            <person name="Mann D.J."/>
            <person name="Xiong Z."/>
            <person name="Shallom S.J."/>
            <person name="Weidman J."/>
            <person name="Jiang L."/>
            <person name="Lynn J."/>
            <person name="Weaver B."/>
            <person name="Shoaibi A."/>
            <person name="Domingo A.R."/>
            <person name="Wasawo D."/>
            <person name="Crabtree J."/>
            <person name="Wortman J.R."/>
            <person name="Haas B."/>
            <person name="Angiuoli S.V."/>
            <person name="Creasy T.H."/>
            <person name="Lu C."/>
            <person name="Suh B."/>
            <person name="Silva J.C."/>
            <person name="Utterback T.R."/>
            <person name="Feldblyum T.V."/>
            <person name="Pertea M."/>
            <person name="Allen J."/>
            <person name="Nierman W.C."/>
            <person name="Taracha E.L.N."/>
            <person name="Salzberg S.L."/>
            <person name="White O.R."/>
            <person name="Fitzhugh H.A."/>
            <person name="Morzaria S."/>
            <person name="Venter J.C."/>
            <person name="Fraser C.M."/>
            <person name="Nene V."/>
        </authorList>
    </citation>
    <scope>NUCLEOTIDE SEQUENCE [LARGE SCALE GENOMIC DNA]</scope>
    <source>
        <strain evidence="5 6">Muguga</strain>
    </source>
</reference>
<dbReference type="Proteomes" id="UP000001949">
    <property type="component" value="Unassembled WGS sequence"/>
</dbReference>
<dbReference type="eggNOG" id="KOG1575">
    <property type="taxonomic scope" value="Eukaryota"/>
</dbReference>
<organism evidence="5 6">
    <name type="scientific">Theileria parva</name>
    <name type="common">East coast fever infection agent</name>
    <dbReference type="NCBI Taxonomy" id="5875"/>
    <lineage>
        <taxon>Eukaryota</taxon>
        <taxon>Sar</taxon>
        <taxon>Alveolata</taxon>
        <taxon>Apicomplexa</taxon>
        <taxon>Aconoidasida</taxon>
        <taxon>Piroplasmida</taxon>
        <taxon>Theileriidae</taxon>
        <taxon>Theileria</taxon>
    </lineage>
</organism>
<protein>
    <recommendedName>
        <fullName evidence="4">NADP-dependent oxidoreductase domain-containing protein</fullName>
    </recommendedName>
</protein>
<dbReference type="InterPro" id="IPR023210">
    <property type="entry name" value="NADP_OxRdtase_dom"/>
</dbReference>
<dbReference type="InterPro" id="IPR050523">
    <property type="entry name" value="AKR_Detox_Biosynth"/>
</dbReference>
<dbReference type="InParanoid" id="Q4N036"/>
<dbReference type="EMBL" id="AAGK01000005">
    <property type="protein sequence ID" value="EAN31053.1"/>
    <property type="molecule type" value="Genomic_DNA"/>
</dbReference>
<feature type="region of interest" description="Disordered" evidence="2">
    <location>
        <begin position="102"/>
        <end position="141"/>
    </location>
</feature>
<comment type="caution">
    <text evidence="5">The sequence shown here is derived from an EMBL/GenBank/DDBJ whole genome shotgun (WGS) entry which is preliminary data.</text>
</comment>
<keyword evidence="6" id="KW-1185">Reference proteome</keyword>
<dbReference type="VEuPathDB" id="PiroplasmaDB:TpMuguga_03g00318"/>
<keyword evidence="1" id="KW-0560">Oxidoreductase</keyword>
<evidence type="ECO:0000313" key="5">
    <source>
        <dbReference type="EMBL" id="EAN31053.1"/>
    </source>
</evidence>
<proteinExistence type="predicted"/>
<feature type="domain" description="NADP-dependent oxidoreductase" evidence="4">
    <location>
        <begin position="197"/>
        <end position="584"/>
    </location>
</feature>
<dbReference type="KEGG" id="tpv:TP03_0318"/>
<evidence type="ECO:0000256" key="2">
    <source>
        <dbReference type="SAM" id="MobiDB-lite"/>
    </source>
</evidence>
<feature type="chain" id="PRO_5004241491" description="NADP-dependent oxidoreductase domain-containing protein" evidence="3">
    <location>
        <begin position="20"/>
        <end position="859"/>
    </location>
</feature>
<name>Q4N036_THEPA</name>
<sequence length="859" mass="99057">MLNLLIICIIIERILNVFSYKLIKSYDKINLTLKNEFKVYSQGEGPDLSSDIVPNPLYQAGIKYNRKKFPYESKNKNILKNLGKSRIDSILHNIQSFVNSKLHNRNDNSTSNSKGKITDTREGDRDGDGDGKGEGDGDGGGGMCKEECVKRSVLYSNLKRIMDKNNFKPEKILRTDDFINGMLYRRLGESDLVVSQLCIGTAMYDNPELIDPDHALDIMETALKLFGINFYDVCEYDPYPYEPRSYLEGHHKTVRSFISRVGRENLVLSGRIASSNLGKYKSSGRFLSWVRNNIREKPNRFALRCLNVIESAVDNLLMSLGTDYLDILSFVFPYRYVPLSHLGEDTYCWSSEYTFNNLEIPDCSDVTPGLDNLDDQIEALNYLYSKGKIKSVGLSNETVWGIHRIKHHPNRQFPLSSIQTLYNLLHRNETESSGLVEASLKENFNCPIIAYGILAGGILTGKYLDPERINPMGADKTREVTNFYEYSLPDNFEYPEDYGHLSYGPSNSRCNLFPQTYHTHRTVWCQHVTGEYIKLARTHGLTLSQLAHSYTFSRPFICSSIIGPRSIGQLYETISSLNYPVTPQLESDIHEIFLRYRAVTMGGPQFLTKIDDFEVPVSQNDIMKNGLLPIWSGGSHWHMDSIPSFDKLYHLHSLKEDLVKIKRIFGLLDKPNDSNWPNYRCWIERTNEHLPGEYFAVKESKLFSWDTMKLDNLTLVNKTPEEIQQDDTSHFHFYWKSGKVYVGPTSEAIYSFYEDKEAQYNTIKQREESFKRGLNLKQLPDDMMIWSPVDVDLVYKRLTERQINPLNEQELEELLYNFMAEGKELTDEEKKCQQFAYFNKQIDKLNQPQTEQHIGSLDD</sequence>
<evidence type="ECO:0000256" key="1">
    <source>
        <dbReference type="ARBA" id="ARBA00023002"/>
    </source>
</evidence>
<dbReference type="PANTHER" id="PTHR43364:SF4">
    <property type="entry name" value="NAD(P)-LINKED OXIDOREDUCTASE SUPERFAMILY PROTEIN"/>
    <property type="match status" value="1"/>
</dbReference>
<dbReference type="SUPFAM" id="SSF51430">
    <property type="entry name" value="NAD(P)-linked oxidoreductase"/>
    <property type="match status" value="1"/>
</dbReference>
<gene>
    <name evidence="5" type="ordered locus">TP03_0318</name>
</gene>
<evidence type="ECO:0000313" key="6">
    <source>
        <dbReference type="Proteomes" id="UP000001949"/>
    </source>
</evidence>
<feature type="compositionally biased region" description="Basic and acidic residues" evidence="2">
    <location>
        <begin position="116"/>
        <end position="135"/>
    </location>
</feature>
<dbReference type="STRING" id="5875.Q4N036"/>
<dbReference type="OMA" id="YNLLHRN"/>
<dbReference type="PANTHER" id="PTHR43364">
    <property type="entry name" value="NADH-SPECIFIC METHYLGLYOXAL REDUCTASE-RELATED"/>
    <property type="match status" value="1"/>
</dbReference>
<dbReference type="FunCoup" id="Q4N036">
    <property type="interactions" value="23"/>
</dbReference>
<dbReference type="AlphaFoldDB" id="Q4N036"/>
<dbReference type="Pfam" id="PF00248">
    <property type="entry name" value="Aldo_ket_red"/>
    <property type="match status" value="1"/>
</dbReference>
<accession>Q4N036</accession>
<dbReference type="InterPro" id="IPR036812">
    <property type="entry name" value="NAD(P)_OxRdtase_dom_sf"/>
</dbReference>
<keyword evidence="3" id="KW-0732">Signal</keyword>
<dbReference type="GO" id="GO:0016491">
    <property type="term" value="F:oxidoreductase activity"/>
    <property type="evidence" value="ECO:0007669"/>
    <property type="project" value="UniProtKB-KW"/>
</dbReference>